<reference evidence="1 2" key="1">
    <citation type="submission" date="2021-06" db="EMBL/GenBank/DDBJ databases">
        <title>Actinomycetes sequencing.</title>
        <authorList>
            <person name="Shan Q."/>
        </authorList>
    </citation>
    <scope>NUCLEOTIDE SEQUENCE [LARGE SCALE GENOMIC DNA]</scope>
    <source>
        <strain evidence="1 2">NEAU-G5</strain>
    </source>
</reference>
<gene>
    <name evidence="1" type="ORF">KO481_35880</name>
</gene>
<organism evidence="1 2">
    <name type="scientific">Nocardia albiluteola</name>
    <dbReference type="NCBI Taxonomy" id="2842303"/>
    <lineage>
        <taxon>Bacteria</taxon>
        <taxon>Bacillati</taxon>
        <taxon>Actinomycetota</taxon>
        <taxon>Actinomycetes</taxon>
        <taxon>Mycobacteriales</taxon>
        <taxon>Nocardiaceae</taxon>
        <taxon>Nocardia</taxon>
    </lineage>
</organism>
<accession>A0ABS6B9B2</accession>
<dbReference type="Proteomes" id="UP000733379">
    <property type="component" value="Unassembled WGS sequence"/>
</dbReference>
<dbReference type="EMBL" id="JAHKNI010000017">
    <property type="protein sequence ID" value="MBU3066888.1"/>
    <property type="molecule type" value="Genomic_DNA"/>
</dbReference>
<name>A0ABS6B9B2_9NOCA</name>
<sequence length="435" mass="47037">MTNLVTRAQVILLARTLQVPPERLAHLERLGAVALHEIQERMAGIIFEQHKETFKRISRLVPLIPLNVSMPLVQRIIPPAITGRAAGTVGVDHPKKAAETIALLGTSYAADSAAYMDPATLGQLADVAPAAPLIRIVNEILRRHDYVTLAPFLAHATPSLIAALEQGARDDAGLIHAASYAYSAESVGAIMRQLVSGPAQRIPRMVRTVLAGPPDLQLAALSVFARCEPEVIRTIGDILFAVGSPPAIGNLITGAIRVGAVPEMLVLAGNLSRQSLGKMAANPAFDNYDTMDAIVAALRGHSEPNCWRGFFALAARTGTDVQRRTARLLAGLPDAIVIDLPTRATEADMWPMLLQLIAVADPTVQDRFGTAWATLSAERRAGLQWHIHEHHLDARLSAITEAAPTMSVEEVFYQRRKSRRHLGAADSPADNWNPW</sequence>
<protein>
    <submittedName>
        <fullName evidence="1">Uncharacterized protein</fullName>
    </submittedName>
</protein>
<evidence type="ECO:0000313" key="1">
    <source>
        <dbReference type="EMBL" id="MBU3066888.1"/>
    </source>
</evidence>
<proteinExistence type="predicted"/>
<keyword evidence="2" id="KW-1185">Reference proteome</keyword>
<evidence type="ECO:0000313" key="2">
    <source>
        <dbReference type="Proteomes" id="UP000733379"/>
    </source>
</evidence>
<comment type="caution">
    <text evidence="1">The sequence shown here is derived from an EMBL/GenBank/DDBJ whole genome shotgun (WGS) entry which is preliminary data.</text>
</comment>
<dbReference type="RefSeq" id="WP_215922972.1">
    <property type="nucleotide sequence ID" value="NZ_JAHKNI010000017.1"/>
</dbReference>